<name>A0A7G9T484_9LACO</name>
<evidence type="ECO:0000256" key="5">
    <source>
        <dbReference type="ARBA" id="ARBA00022741"/>
    </source>
</evidence>
<keyword evidence="7" id="KW-0067">ATP-binding</keyword>
<dbReference type="UniPathway" id="UPA00051">
    <property type="reaction ID" value="UER00462"/>
</dbReference>
<sequence length="454" mass="50648">MKVVKFGGTSLANGAQLEKVIRIMQADSSRQVMVVSAPGKRFSNDQKVTDLMLSFAKIVLAGAEDSHIIQTIVNRYLEIAHYFKIETTELKLTLNKKLIALKQQHYPNFDYLYAAFIGHGEYLNAMVITQILNHIGCHARFMSPKALGLQTTGSPLAATLDPRSYQQMAWLTLDPQEIIVVPGFFAYDDQGYMTTFKRGGSDITGAILSHGLKPTLYENFTDVSSIFIASPKIVSHPMPINHLTYREMRELAYAGFSVLSDEAIVPVIQDSIPIQIKNTNAPDADGTLIVPQRTNDLSLLPITGIASDTRFAALYTHRYLLNSEIGFTLKLLNILYRHHISYEHMPTGIDDLSIIFDKQLSSPAQFAAMRADIARELHPDILEWYDDYAVIMVVGEGMANNPHIINDILTPLSQNNIKISMINQGASRISVMLGLPVNQAQLAVQTIYYHFFGQ</sequence>
<dbReference type="GO" id="GO:0009088">
    <property type="term" value="P:threonine biosynthetic process"/>
    <property type="evidence" value="ECO:0007669"/>
    <property type="project" value="UniProtKB-UniPathway"/>
</dbReference>
<dbReference type="GO" id="GO:0019877">
    <property type="term" value="P:diaminopimelate biosynthetic process"/>
    <property type="evidence" value="ECO:0007669"/>
    <property type="project" value="UniProtKB-KW"/>
</dbReference>
<keyword evidence="6 10" id="KW-0418">Kinase</keyword>
<comment type="function">
    <text evidence="1">Catalyzes the phosphorylation of the beta-carboxyl group of aspartic acid with ATP to yield 4-phospho-L-aspartate, which is involved in the branched biosynthetic pathway leading to the biosynthesis of amino acids threonine, isoleucine and methionine.</text>
</comment>
<evidence type="ECO:0000256" key="6">
    <source>
        <dbReference type="ARBA" id="ARBA00022777"/>
    </source>
</evidence>
<dbReference type="InterPro" id="IPR036393">
    <property type="entry name" value="AceGlu_kinase-like_sf"/>
</dbReference>
<dbReference type="PROSITE" id="PS00324">
    <property type="entry name" value="ASPARTOKINASE"/>
    <property type="match status" value="1"/>
</dbReference>
<comment type="pathway">
    <text evidence="11">Amino-acid biosynthesis; L-methionine biosynthesis via de novo pathway; L-homoserine from L-aspartate: step 1/3.</text>
</comment>
<dbReference type="InterPro" id="IPR054352">
    <property type="entry name" value="ACT_Aspartokinase"/>
</dbReference>
<organism evidence="14 15">
    <name type="scientific">Weissella diestrammenae</name>
    <dbReference type="NCBI Taxonomy" id="1162633"/>
    <lineage>
        <taxon>Bacteria</taxon>
        <taxon>Bacillati</taxon>
        <taxon>Bacillota</taxon>
        <taxon>Bacilli</taxon>
        <taxon>Lactobacillales</taxon>
        <taxon>Lactobacillaceae</taxon>
        <taxon>Weissella</taxon>
    </lineage>
</organism>
<keyword evidence="5" id="KW-0547">Nucleotide-binding</keyword>
<evidence type="ECO:0000256" key="7">
    <source>
        <dbReference type="ARBA" id="ARBA00022840"/>
    </source>
</evidence>
<gene>
    <name evidence="14" type="ORF">H9L19_05810</name>
</gene>
<evidence type="ECO:0000256" key="2">
    <source>
        <dbReference type="ARBA" id="ARBA00004766"/>
    </source>
</evidence>
<feature type="domain" description="Aspartate/glutamate/uridylate kinase" evidence="12">
    <location>
        <begin position="2"/>
        <end position="278"/>
    </location>
</feature>
<dbReference type="Gene3D" id="3.30.2130.10">
    <property type="entry name" value="VC0802-like"/>
    <property type="match status" value="1"/>
</dbReference>
<evidence type="ECO:0000256" key="10">
    <source>
        <dbReference type="RuleBase" id="RU003448"/>
    </source>
</evidence>
<dbReference type="Gene3D" id="1.20.120.1320">
    <property type="entry name" value="Aspartokinase, catalytic domain"/>
    <property type="match status" value="1"/>
</dbReference>
<comment type="catalytic activity">
    <reaction evidence="9 10">
        <text>L-aspartate + ATP = 4-phospho-L-aspartate + ADP</text>
        <dbReference type="Rhea" id="RHEA:23776"/>
        <dbReference type="ChEBI" id="CHEBI:29991"/>
        <dbReference type="ChEBI" id="CHEBI:30616"/>
        <dbReference type="ChEBI" id="CHEBI:57535"/>
        <dbReference type="ChEBI" id="CHEBI:456216"/>
        <dbReference type="EC" id="2.7.2.4"/>
    </reaction>
</comment>
<evidence type="ECO:0000259" key="13">
    <source>
        <dbReference type="Pfam" id="PF22468"/>
    </source>
</evidence>
<dbReference type="GO" id="GO:0005829">
    <property type="term" value="C:cytosol"/>
    <property type="evidence" value="ECO:0007669"/>
    <property type="project" value="TreeGrafter"/>
</dbReference>
<dbReference type="Proteomes" id="UP000515800">
    <property type="component" value="Chromosome"/>
</dbReference>
<evidence type="ECO:0000256" key="11">
    <source>
        <dbReference type="RuleBase" id="RU004249"/>
    </source>
</evidence>
<dbReference type="PANTHER" id="PTHR21499">
    <property type="entry name" value="ASPARTATE KINASE"/>
    <property type="match status" value="1"/>
</dbReference>
<comment type="similarity">
    <text evidence="3 10">Belongs to the aspartokinase family.</text>
</comment>
<comment type="pathway">
    <text evidence="11">Amino-acid biosynthesis; L-threonine biosynthesis; L-threonine from L-aspartate: step 1/5.</text>
</comment>
<dbReference type="GO" id="GO:0009089">
    <property type="term" value="P:lysine biosynthetic process via diaminopimelate"/>
    <property type="evidence" value="ECO:0007669"/>
    <property type="project" value="UniProtKB-UniPathway"/>
</dbReference>
<evidence type="ECO:0000256" key="1">
    <source>
        <dbReference type="ARBA" id="ARBA00003121"/>
    </source>
</evidence>
<feature type="domain" description="Aspartokinase ACT" evidence="13">
    <location>
        <begin position="391"/>
        <end position="451"/>
    </location>
</feature>
<dbReference type="SUPFAM" id="SSF55021">
    <property type="entry name" value="ACT-like"/>
    <property type="match status" value="2"/>
</dbReference>
<dbReference type="AlphaFoldDB" id="A0A7G9T484"/>
<comment type="pathway">
    <text evidence="2 11">Amino-acid biosynthesis; L-lysine biosynthesis via DAP pathway; (S)-tetrahydrodipicolinate from L-aspartate: step 1/4.</text>
</comment>
<evidence type="ECO:0000256" key="9">
    <source>
        <dbReference type="ARBA" id="ARBA00047872"/>
    </source>
</evidence>
<dbReference type="GO" id="GO:0005524">
    <property type="term" value="F:ATP binding"/>
    <property type="evidence" value="ECO:0007669"/>
    <property type="project" value="UniProtKB-KW"/>
</dbReference>
<dbReference type="InterPro" id="IPR018042">
    <property type="entry name" value="Aspartate_kinase_CS"/>
</dbReference>
<evidence type="ECO:0000259" key="12">
    <source>
        <dbReference type="Pfam" id="PF00696"/>
    </source>
</evidence>
<keyword evidence="15" id="KW-1185">Reference proteome</keyword>
<dbReference type="Pfam" id="PF00696">
    <property type="entry name" value="AA_kinase"/>
    <property type="match status" value="1"/>
</dbReference>
<dbReference type="SUPFAM" id="SSF53633">
    <property type="entry name" value="Carbamate kinase-like"/>
    <property type="match status" value="1"/>
</dbReference>
<dbReference type="PANTHER" id="PTHR21499:SF67">
    <property type="entry name" value="ASPARTOKINASE 3"/>
    <property type="match status" value="1"/>
</dbReference>
<dbReference type="UniPathway" id="UPA00050">
    <property type="reaction ID" value="UER00461"/>
</dbReference>
<keyword evidence="8" id="KW-0220">Diaminopimelate biosynthesis</keyword>
<keyword evidence="4 10" id="KW-0808">Transferase</keyword>
<keyword evidence="11" id="KW-0028">Amino-acid biosynthesis</keyword>
<reference evidence="14 15" key="1">
    <citation type="submission" date="2020-08" db="EMBL/GenBank/DDBJ databases">
        <title>Genome sequence of Weissella diestrammenae KACC 16890T.</title>
        <authorList>
            <person name="Hyun D.-W."/>
            <person name="Bae J.-W."/>
        </authorList>
    </citation>
    <scope>NUCLEOTIDE SEQUENCE [LARGE SCALE GENOMIC DNA]</scope>
    <source>
        <strain evidence="14 15">KACC 16890</strain>
    </source>
</reference>
<dbReference type="GO" id="GO:0009090">
    <property type="term" value="P:homoserine biosynthetic process"/>
    <property type="evidence" value="ECO:0007669"/>
    <property type="project" value="TreeGrafter"/>
</dbReference>
<dbReference type="InterPro" id="IPR001341">
    <property type="entry name" value="Asp_kinase"/>
</dbReference>
<evidence type="ECO:0000256" key="8">
    <source>
        <dbReference type="ARBA" id="ARBA00022915"/>
    </source>
</evidence>
<evidence type="ECO:0000313" key="15">
    <source>
        <dbReference type="Proteomes" id="UP000515800"/>
    </source>
</evidence>
<dbReference type="UniPathway" id="UPA00034">
    <property type="reaction ID" value="UER00015"/>
</dbReference>
<evidence type="ECO:0000256" key="4">
    <source>
        <dbReference type="ARBA" id="ARBA00022679"/>
    </source>
</evidence>
<dbReference type="Gene3D" id="3.40.1160.10">
    <property type="entry name" value="Acetylglutamate kinase-like"/>
    <property type="match status" value="1"/>
</dbReference>
<dbReference type="InterPro" id="IPR042199">
    <property type="entry name" value="AsparK_Bifunc_asparK/hSer_DH"/>
</dbReference>
<dbReference type="KEGG" id="wdi:H9L19_05810"/>
<accession>A0A7G9T484</accession>
<dbReference type="EMBL" id="CP060724">
    <property type="protein sequence ID" value="QNN74909.1"/>
    <property type="molecule type" value="Genomic_DNA"/>
</dbReference>
<proteinExistence type="inferred from homology"/>
<dbReference type="NCBIfam" id="NF006540">
    <property type="entry name" value="PRK09034.1"/>
    <property type="match status" value="1"/>
</dbReference>
<evidence type="ECO:0000313" key="14">
    <source>
        <dbReference type="EMBL" id="QNN74909.1"/>
    </source>
</evidence>
<evidence type="ECO:0000256" key="3">
    <source>
        <dbReference type="ARBA" id="ARBA00010122"/>
    </source>
</evidence>
<dbReference type="GO" id="GO:0004072">
    <property type="term" value="F:aspartate kinase activity"/>
    <property type="evidence" value="ECO:0007669"/>
    <property type="project" value="UniProtKB-EC"/>
</dbReference>
<protein>
    <recommendedName>
        <fullName evidence="10">Aspartokinase</fullName>
        <ecNumber evidence="10">2.7.2.4</ecNumber>
    </recommendedName>
</protein>
<dbReference type="RefSeq" id="WP_187528744.1">
    <property type="nucleotide sequence ID" value="NZ_CP060724.1"/>
</dbReference>
<dbReference type="NCBIfam" id="TIGR00657">
    <property type="entry name" value="asp_kinases"/>
    <property type="match status" value="1"/>
</dbReference>
<dbReference type="Pfam" id="PF22468">
    <property type="entry name" value="ACT_9"/>
    <property type="match status" value="1"/>
</dbReference>
<dbReference type="InterPro" id="IPR001048">
    <property type="entry name" value="Asp/Glu/Uridylate_kinase"/>
</dbReference>
<dbReference type="EC" id="2.7.2.4" evidence="10"/>
<dbReference type="InterPro" id="IPR045865">
    <property type="entry name" value="ACT-like_dom_sf"/>
</dbReference>